<reference evidence="1" key="1">
    <citation type="journal article" date="2015" name="Nature">
        <title>Complex archaea that bridge the gap between prokaryotes and eukaryotes.</title>
        <authorList>
            <person name="Spang A."/>
            <person name="Saw J.H."/>
            <person name="Jorgensen S.L."/>
            <person name="Zaremba-Niedzwiedzka K."/>
            <person name="Martijn J."/>
            <person name="Lind A.E."/>
            <person name="van Eijk R."/>
            <person name="Schleper C."/>
            <person name="Guy L."/>
            <person name="Ettema T.J."/>
        </authorList>
    </citation>
    <scope>NUCLEOTIDE SEQUENCE</scope>
</reference>
<accession>A0A0F8Y3I2</accession>
<sequence length="171" mass="18984">MSYRNPRFSYKHMLREWKALGINTGETDTVATASTANLYDDRSKYRVEWAGNADKILNIYKNAAATAEGTVLRGGQLNRIIIPKGHNFFNDRAIRLQLGQTLVIGGLAIPKLSDLVAYTRIAPSSNLIDLQLDPASTYNVASMLELFMDTALVTANKHGPGELWWTDTVQP</sequence>
<feature type="non-terminal residue" evidence="1">
    <location>
        <position position="171"/>
    </location>
</feature>
<dbReference type="EMBL" id="LAZR01070299">
    <property type="protein sequence ID" value="KKK42836.1"/>
    <property type="molecule type" value="Genomic_DNA"/>
</dbReference>
<name>A0A0F8Y3I2_9ZZZZ</name>
<protein>
    <submittedName>
        <fullName evidence="1">Uncharacterized protein</fullName>
    </submittedName>
</protein>
<proteinExistence type="predicted"/>
<organism evidence="1">
    <name type="scientific">marine sediment metagenome</name>
    <dbReference type="NCBI Taxonomy" id="412755"/>
    <lineage>
        <taxon>unclassified sequences</taxon>
        <taxon>metagenomes</taxon>
        <taxon>ecological metagenomes</taxon>
    </lineage>
</organism>
<evidence type="ECO:0000313" key="1">
    <source>
        <dbReference type="EMBL" id="KKK42836.1"/>
    </source>
</evidence>
<dbReference type="AlphaFoldDB" id="A0A0F8Y3I2"/>
<comment type="caution">
    <text evidence="1">The sequence shown here is derived from an EMBL/GenBank/DDBJ whole genome shotgun (WGS) entry which is preliminary data.</text>
</comment>
<gene>
    <name evidence="1" type="ORF">LCGC14_3169460</name>
</gene>